<feature type="transmembrane region" description="Helical" evidence="7">
    <location>
        <begin position="131"/>
        <end position="154"/>
    </location>
</feature>
<dbReference type="Gene3D" id="1.20.1540.10">
    <property type="entry name" value="Rhomboid-like"/>
    <property type="match status" value="1"/>
</dbReference>
<evidence type="ECO:0000259" key="8">
    <source>
        <dbReference type="Pfam" id="PF01694"/>
    </source>
</evidence>
<keyword evidence="6 7" id="KW-0472">Membrane</keyword>
<gene>
    <name evidence="10" type="ORF">JBKA6_0134</name>
</gene>
<dbReference type="InterPro" id="IPR035952">
    <property type="entry name" value="Rhomboid-like_sf"/>
</dbReference>
<evidence type="ECO:0000256" key="2">
    <source>
        <dbReference type="ARBA" id="ARBA00009045"/>
    </source>
</evidence>
<dbReference type="Pfam" id="PF01694">
    <property type="entry name" value="Rhomboid"/>
    <property type="match status" value="1"/>
</dbReference>
<comment type="subcellular location">
    <subcellularLocation>
        <location evidence="1">Membrane</location>
        <topology evidence="1">Multi-pass membrane protein</topology>
    </subcellularLocation>
</comment>
<sequence length="273" mass="31886">MSVIDELKYNFKNGEVFLKIIYINVFIFVFGVVIELLLYLLGIRIYQNYFILPSSFQNFIWSPWSIITYSFMHSSIFHLFFNMVFLYFIGGIFFKYLGRRTFLELYFLGSISGGLVFIVFSYMFADIHQNKISFLIGSSASIMAVLSGLTTHIPNYPVRIFNFKNLKLWHITAFLALLDFMQIPEDRNQGGHFAHIGGLAIGYLYIKKLHDRKYLNLIIDKIKSYLKPKPNSHNTDKQNKEKVDSILEKISKSGYDSLTKSEKDFLFNNKNDQ</sequence>
<keyword evidence="11" id="KW-1185">Reference proteome</keyword>
<accession>A0A1J1E888</accession>
<reference evidence="10 11" key="1">
    <citation type="submission" date="2014-03" db="EMBL/GenBank/DDBJ databases">
        <title>complete genome sequence of Flavobacteriaceae bacterium JBKA-6.</title>
        <authorList>
            <person name="Takano T."/>
            <person name="Nakamura Y."/>
            <person name="Takuma S."/>
            <person name="Yasuike M."/>
            <person name="Matsuyama T."/>
            <person name="Sakai T."/>
            <person name="Fujiwara A."/>
            <person name="Kimoto K."/>
            <person name="Fukuda Y."/>
            <person name="Kondo H."/>
            <person name="Hirono I."/>
            <person name="Nakayasu C."/>
        </authorList>
    </citation>
    <scope>NUCLEOTIDE SEQUENCE [LARGE SCALE GENOMIC DNA]</scope>
    <source>
        <strain evidence="10 11">JBKA-6</strain>
    </source>
</reference>
<name>A0A1J1E888_9FLAO</name>
<evidence type="ECO:0000256" key="1">
    <source>
        <dbReference type="ARBA" id="ARBA00004141"/>
    </source>
</evidence>
<dbReference type="RefSeq" id="WP_096684797.1">
    <property type="nucleotide sequence ID" value="NZ_AP014564.1"/>
</dbReference>
<dbReference type="KEGG" id="ise:JBKA6_0134"/>
<organism evidence="10 11">
    <name type="scientific">Ichthyobacterium seriolicida</name>
    <dbReference type="NCBI Taxonomy" id="242600"/>
    <lineage>
        <taxon>Bacteria</taxon>
        <taxon>Pseudomonadati</taxon>
        <taxon>Bacteroidota</taxon>
        <taxon>Flavobacteriia</taxon>
        <taxon>Flavobacteriales</taxon>
        <taxon>Ichthyobacteriaceae</taxon>
        <taxon>Ichthyobacterium</taxon>
    </lineage>
</organism>
<dbReference type="InterPro" id="IPR022764">
    <property type="entry name" value="Peptidase_S54_rhomboid_dom"/>
</dbReference>
<dbReference type="PANTHER" id="PTHR43731:SF14">
    <property type="entry name" value="PRESENILIN-ASSOCIATED RHOMBOID-LIKE PROTEIN, MITOCHONDRIAL"/>
    <property type="match status" value="1"/>
</dbReference>
<dbReference type="GO" id="GO:0004252">
    <property type="term" value="F:serine-type endopeptidase activity"/>
    <property type="evidence" value="ECO:0007669"/>
    <property type="project" value="InterPro"/>
</dbReference>
<keyword evidence="5 7" id="KW-1133">Transmembrane helix</keyword>
<feature type="transmembrane region" description="Helical" evidence="7">
    <location>
        <begin position="20"/>
        <end position="42"/>
    </location>
</feature>
<feature type="transmembrane region" description="Helical" evidence="7">
    <location>
        <begin position="105"/>
        <end position="125"/>
    </location>
</feature>
<dbReference type="GO" id="GO:0016020">
    <property type="term" value="C:membrane"/>
    <property type="evidence" value="ECO:0007669"/>
    <property type="project" value="UniProtKB-SubCell"/>
</dbReference>
<dbReference type="PANTHER" id="PTHR43731">
    <property type="entry name" value="RHOMBOID PROTEASE"/>
    <property type="match status" value="1"/>
</dbReference>
<evidence type="ECO:0000256" key="6">
    <source>
        <dbReference type="ARBA" id="ARBA00023136"/>
    </source>
</evidence>
<feature type="transmembrane region" description="Helical" evidence="7">
    <location>
        <begin position="49"/>
        <end position="71"/>
    </location>
</feature>
<dbReference type="InterPro" id="IPR046483">
    <property type="entry name" value="DUF6576"/>
</dbReference>
<evidence type="ECO:0000313" key="10">
    <source>
        <dbReference type="EMBL" id="BAV94147.1"/>
    </source>
</evidence>
<dbReference type="InterPro" id="IPR050925">
    <property type="entry name" value="Rhomboid_protease_S54"/>
</dbReference>
<evidence type="ECO:0000256" key="5">
    <source>
        <dbReference type="ARBA" id="ARBA00022989"/>
    </source>
</evidence>
<dbReference type="OrthoDB" id="680602at2"/>
<dbReference type="EMBL" id="AP014564">
    <property type="protein sequence ID" value="BAV94147.1"/>
    <property type="molecule type" value="Genomic_DNA"/>
</dbReference>
<protein>
    <submittedName>
        <fullName evidence="10">Rhomboid family protein</fullName>
    </submittedName>
</protein>
<feature type="domain" description="Peptidase S54 rhomboid" evidence="8">
    <location>
        <begin position="63"/>
        <end position="209"/>
    </location>
</feature>
<evidence type="ECO:0000259" key="9">
    <source>
        <dbReference type="Pfam" id="PF20216"/>
    </source>
</evidence>
<dbReference type="AlphaFoldDB" id="A0A1J1E888"/>
<keyword evidence="4" id="KW-0378">Hydrolase</keyword>
<feature type="transmembrane region" description="Helical" evidence="7">
    <location>
        <begin position="77"/>
        <end position="98"/>
    </location>
</feature>
<dbReference type="Pfam" id="PF20216">
    <property type="entry name" value="DUF6576"/>
    <property type="match status" value="1"/>
</dbReference>
<evidence type="ECO:0000256" key="7">
    <source>
        <dbReference type="SAM" id="Phobius"/>
    </source>
</evidence>
<dbReference type="SUPFAM" id="SSF144091">
    <property type="entry name" value="Rhomboid-like"/>
    <property type="match status" value="1"/>
</dbReference>
<evidence type="ECO:0000313" key="11">
    <source>
        <dbReference type="Proteomes" id="UP000243197"/>
    </source>
</evidence>
<keyword evidence="3 7" id="KW-0812">Transmembrane</keyword>
<proteinExistence type="inferred from homology"/>
<evidence type="ECO:0000256" key="3">
    <source>
        <dbReference type="ARBA" id="ARBA00022692"/>
    </source>
</evidence>
<feature type="domain" description="DUF6576" evidence="9">
    <location>
        <begin position="234"/>
        <end position="266"/>
    </location>
</feature>
<comment type="similarity">
    <text evidence="2">Belongs to the peptidase S54 family.</text>
</comment>
<dbReference type="Proteomes" id="UP000243197">
    <property type="component" value="Chromosome"/>
</dbReference>
<evidence type="ECO:0000256" key="4">
    <source>
        <dbReference type="ARBA" id="ARBA00022801"/>
    </source>
</evidence>